<keyword evidence="2" id="KW-0479">Metal-binding</keyword>
<dbReference type="InterPro" id="IPR011057">
    <property type="entry name" value="Mss4-like_sf"/>
</dbReference>
<comment type="similarity">
    <text evidence="1">Belongs to the Gfa family.</text>
</comment>
<dbReference type="Gene3D" id="3.90.1590.10">
    <property type="entry name" value="glutathione-dependent formaldehyde- activating enzyme (gfa)"/>
    <property type="match status" value="1"/>
</dbReference>
<name>W2S586_CYPE1</name>
<dbReference type="InParanoid" id="W2S586"/>
<keyword evidence="3" id="KW-0862">Zinc</keyword>
<accession>W2S586</accession>
<dbReference type="Pfam" id="PF04828">
    <property type="entry name" value="GFA"/>
    <property type="match status" value="1"/>
</dbReference>
<dbReference type="eggNOG" id="ENOG502SV9S">
    <property type="taxonomic scope" value="Eukaryota"/>
</dbReference>
<dbReference type="AlphaFoldDB" id="W2S586"/>
<gene>
    <name evidence="6" type="ORF">HMPREF1541_02272</name>
</gene>
<dbReference type="OrthoDB" id="406544at2759"/>
<evidence type="ECO:0000256" key="4">
    <source>
        <dbReference type="ARBA" id="ARBA00023239"/>
    </source>
</evidence>
<keyword evidence="4" id="KW-0456">Lyase</keyword>
<evidence type="ECO:0000256" key="3">
    <source>
        <dbReference type="ARBA" id="ARBA00022833"/>
    </source>
</evidence>
<evidence type="ECO:0000313" key="6">
    <source>
        <dbReference type="EMBL" id="ETN43114.1"/>
    </source>
</evidence>
<dbReference type="RefSeq" id="XP_008714850.1">
    <property type="nucleotide sequence ID" value="XM_008716628.1"/>
</dbReference>
<dbReference type="GeneID" id="19969611"/>
<dbReference type="HOGENOM" id="CLU_055491_6_1_1"/>
<dbReference type="SUPFAM" id="SSF51316">
    <property type="entry name" value="Mss4-like"/>
    <property type="match status" value="1"/>
</dbReference>
<reference evidence="6 7" key="1">
    <citation type="submission" date="2013-03" db="EMBL/GenBank/DDBJ databases">
        <title>The Genome Sequence of Phialophora europaea CBS 101466.</title>
        <authorList>
            <consortium name="The Broad Institute Genomics Platform"/>
            <person name="Cuomo C."/>
            <person name="de Hoog S."/>
            <person name="Gorbushina A."/>
            <person name="Walker B."/>
            <person name="Young S.K."/>
            <person name="Zeng Q."/>
            <person name="Gargeya S."/>
            <person name="Fitzgerald M."/>
            <person name="Haas B."/>
            <person name="Abouelleil A."/>
            <person name="Allen A.W."/>
            <person name="Alvarado L."/>
            <person name="Arachchi H.M."/>
            <person name="Berlin A.M."/>
            <person name="Chapman S.B."/>
            <person name="Gainer-Dewar J."/>
            <person name="Goldberg J."/>
            <person name="Griggs A."/>
            <person name="Gujja S."/>
            <person name="Hansen M."/>
            <person name="Howarth C."/>
            <person name="Imamovic A."/>
            <person name="Ireland A."/>
            <person name="Larimer J."/>
            <person name="McCowan C."/>
            <person name="Murphy C."/>
            <person name="Pearson M."/>
            <person name="Poon T.W."/>
            <person name="Priest M."/>
            <person name="Roberts A."/>
            <person name="Saif S."/>
            <person name="Shea T."/>
            <person name="Sisk P."/>
            <person name="Sykes S."/>
            <person name="Wortman J."/>
            <person name="Nusbaum C."/>
            <person name="Birren B."/>
        </authorList>
    </citation>
    <scope>NUCLEOTIDE SEQUENCE [LARGE SCALE GENOMIC DNA]</scope>
    <source>
        <strain evidence="6 7">CBS 101466</strain>
    </source>
</reference>
<dbReference type="GO" id="GO:0016846">
    <property type="term" value="F:carbon-sulfur lyase activity"/>
    <property type="evidence" value="ECO:0007669"/>
    <property type="project" value="InterPro"/>
</dbReference>
<evidence type="ECO:0000259" key="5">
    <source>
        <dbReference type="PROSITE" id="PS51891"/>
    </source>
</evidence>
<sequence>MADLPTYEGGCACGAVRYKVIDRPVRTHACHCRWCQRETGSAFAINSMYETDNVKTTSETKPEVVEVPTATGQIQWITRCPRCKIAIWSQYALHAGKAVRIIRAGTFDNPDLFPPEHHIYTSTMQPWLILDESTPQAEEFYDRARFWSQRSLDRLEKALQRAEEPQGGQ</sequence>
<feature type="domain" description="CENP-V/GFA" evidence="5">
    <location>
        <begin position="7"/>
        <end position="128"/>
    </location>
</feature>
<dbReference type="PROSITE" id="PS51891">
    <property type="entry name" value="CENP_V_GFA"/>
    <property type="match status" value="1"/>
</dbReference>
<dbReference type="GO" id="GO:0046872">
    <property type="term" value="F:metal ion binding"/>
    <property type="evidence" value="ECO:0007669"/>
    <property type="project" value="UniProtKB-KW"/>
</dbReference>
<dbReference type="VEuPathDB" id="FungiDB:HMPREF1541_02272"/>
<organism evidence="6 7">
    <name type="scientific">Cyphellophora europaea (strain CBS 101466)</name>
    <name type="common">Phialophora europaea</name>
    <dbReference type="NCBI Taxonomy" id="1220924"/>
    <lineage>
        <taxon>Eukaryota</taxon>
        <taxon>Fungi</taxon>
        <taxon>Dikarya</taxon>
        <taxon>Ascomycota</taxon>
        <taxon>Pezizomycotina</taxon>
        <taxon>Eurotiomycetes</taxon>
        <taxon>Chaetothyriomycetidae</taxon>
        <taxon>Chaetothyriales</taxon>
        <taxon>Cyphellophoraceae</taxon>
        <taxon>Cyphellophora</taxon>
    </lineage>
</organism>
<proteinExistence type="inferred from homology"/>
<evidence type="ECO:0000256" key="2">
    <source>
        <dbReference type="ARBA" id="ARBA00022723"/>
    </source>
</evidence>
<evidence type="ECO:0000256" key="1">
    <source>
        <dbReference type="ARBA" id="ARBA00005495"/>
    </source>
</evidence>
<dbReference type="PANTHER" id="PTHR33337:SF33">
    <property type="entry name" value="CENP-V_GFA DOMAIN-CONTAINING PROTEIN"/>
    <property type="match status" value="1"/>
</dbReference>
<protein>
    <recommendedName>
        <fullName evidence="5">CENP-V/GFA domain-containing protein</fullName>
    </recommendedName>
</protein>
<dbReference type="STRING" id="1220924.W2S586"/>
<dbReference type="Proteomes" id="UP000030752">
    <property type="component" value="Unassembled WGS sequence"/>
</dbReference>
<dbReference type="InterPro" id="IPR006913">
    <property type="entry name" value="CENP-V/GFA"/>
</dbReference>
<dbReference type="PANTHER" id="PTHR33337">
    <property type="entry name" value="GFA DOMAIN-CONTAINING PROTEIN"/>
    <property type="match status" value="1"/>
</dbReference>
<dbReference type="EMBL" id="KB822718">
    <property type="protein sequence ID" value="ETN43114.1"/>
    <property type="molecule type" value="Genomic_DNA"/>
</dbReference>
<keyword evidence="7" id="KW-1185">Reference proteome</keyword>
<evidence type="ECO:0000313" key="7">
    <source>
        <dbReference type="Proteomes" id="UP000030752"/>
    </source>
</evidence>